<dbReference type="Proteomes" id="UP000594262">
    <property type="component" value="Unplaced"/>
</dbReference>
<dbReference type="AlphaFoldDB" id="A0A7M5X7M9"/>
<evidence type="ECO:0000313" key="2">
    <source>
        <dbReference type="EnsemblMetazoa" id="CLYHEMP018128.1"/>
    </source>
</evidence>
<proteinExistence type="predicted"/>
<evidence type="ECO:0000313" key="3">
    <source>
        <dbReference type="Proteomes" id="UP000594262"/>
    </source>
</evidence>
<sequence>MVFKHYHSCISGLIFVLCFVTVELKQNCKDGWMVPRNYHGKKAIELVGKQEQKVTRNHLLTTIDNLSPEWSLSLNIRLYAPIPQVNNWACNVVHVTKGGDKTHYGDRTPFIGIARTTTRFYIVGAIDGENLGVNLQEVLQMNQTYHLEVRQQYSKNGNYNYEIELDGQVVYRIDNSDARQFYDVKVFASNDWQRPCPVYISEFKITNFT</sequence>
<accession>A0A7M5X7M9</accession>
<reference evidence="2" key="1">
    <citation type="submission" date="2021-01" db="UniProtKB">
        <authorList>
            <consortium name="EnsemblMetazoa"/>
        </authorList>
    </citation>
    <scope>IDENTIFICATION</scope>
</reference>
<feature type="signal peptide" evidence="1">
    <location>
        <begin position="1"/>
        <end position="24"/>
    </location>
</feature>
<protein>
    <recommendedName>
        <fullName evidence="4">Cnidarian restricted protein</fullName>
    </recommendedName>
</protein>
<feature type="chain" id="PRO_5029899255" description="Cnidarian restricted protein" evidence="1">
    <location>
        <begin position="25"/>
        <end position="209"/>
    </location>
</feature>
<keyword evidence="1" id="KW-0732">Signal</keyword>
<dbReference type="GeneID" id="136810042"/>
<name>A0A7M5X7M9_9CNID</name>
<keyword evidence="3" id="KW-1185">Reference proteome</keyword>
<dbReference type="EnsemblMetazoa" id="CLYHEMT018128.1">
    <property type="protein sequence ID" value="CLYHEMP018128.1"/>
    <property type="gene ID" value="CLYHEMG018128"/>
</dbReference>
<evidence type="ECO:0008006" key="4">
    <source>
        <dbReference type="Google" id="ProtNLM"/>
    </source>
</evidence>
<dbReference type="RefSeq" id="XP_066922714.1">
    <property type="nucleotide sequence ID" value="XM_067066613.1"/>
</dbReference>
<evidence type="ECO:0000256" key="1">
    <source>
        <dbReference type="SAM" id="SignalP"/>
    </source>
</evidence>
<organism evidence="2 3">
    <name type="scientific">Clytia hemisphaerica</name>
    <dbReference type="NCBI Taxonomy" id="252671"/>
    <lineage>
        <taxon>Eukaryota</taxon>
        <taxon>Metazoa</taxon>
        <taxon>Cnidaria</taxon>
        <taxon>Hydrozoa</taxon>
        <taxon>Hydroidolina</taxon>
        <taxon>Leptothecata</taxon>
        <taxon>Obeliida</taxon>
        <taxon>Clytiidae</taxon>
        <taxon>Clytia</taxon>
    </lineage>
</organism>